<proteinExistence type="predicted"/>
<feature type="region of interest" description="Disordered" evidence="1">
    <location>
        <begin position="166"/>
        <end position="186"/>
    </location>
</feature>
<sequence>KQRGDNLSVRRKKPLLFSSARCASREELGVKESSGTATVSVAVQCTSGHEVVQQVRPTGEPDETTSGPGRPPCPRFSSLFHSTRIEKRPYVEVRHAMCGNATSVRIARIQASTWHYVGAPPDDVDFPKVWLLRAIHACGDDVIRQRKHQPHVEQRVATTKLTTMTMKTKRARRMRRTKRTQFDSGDEGTRLLHTCNEDKDCAEAAKRTRKKRRRWREGADGENLRE</sequence>
<dbReference type="Proteomes" id="UP000078492">
    <property type="component" value="Unassembled WGS sequence"/>
</dbReference>
<organism evidence="2 3">
    <name type="scientific">Trachymyrmex cornetzi</name>
    <dbReference type="NCBI Taxonomy" id="471704"/>
    <lineage>
        <taxon>Eukaryota</taxon>
        <taxon>Metazoa</taxon>
        <taxon>Ecdysozoa</taxon>
        <taxon>Arthropoda</taxon>
        <taxon>Hexapoda</taxon>
        <taxon>Insecta</taxon>
        <taxon>Pterygota</taxon>
        <taxon>Neoptera</taxon>
        <taxon>Endopterygota</taxon>
        <taxon>Hymenoptera</taxon>
        <taxon>Apocrita</taxon>
        <taxon>Aculeata</taxon>
        <taxon>Formicoidea</taxon>
        <taxon>Formicidae</taxon>
        <taxon>Myrmicinae</taxon>
        <taxon>Trachymyrmex</taxon>
    </lineage>
</organism>
<evidence type="ECO:0000313" key="3">
    <source>
        <dbReference type="Proteomes" id="UP000078492"/>
    </source>
</evidence>
<evidence type="ECO:0000313" key="2">
    <source>
        <dbReference type="EMBL" id="KYN10609.1"/>
    </source>
</evidence>
<feature type="region of interest" description="Disordered" evidence="1">
    <location>
        <begin position="53"/>
        <end position="78"/>
    </location>
</feature>
<reference evidence="2 3" key="1">
    <citation type="submission" date="2015-09" db="EMBL/GenBank/DDBJ databases">
        <title>Trachymyrmex cornetzi WGS genome.</title>
        <authorList>
            <person name="Nygaard S."/>
            <person name="Hu H."/>
            <person name="Boomsma J."/>
            <person name="Zhang G."/>
        </authorList>
    </citation>
    <scope>NUCLEOTIDE SEQUENCE [LARGE SCALE GENOMIC DNA]</scope>
    <source>
        <strain evidence="2">Tcor2-1</strain>
        <tissue evidence="2">Whole body</tissue>
    </source>
</reference>
<protein>
    <submittedName>
        <fullName evidence="2">Uncharacterized protein</fullName>
    </submittedName>
</protein>
<dbReference type="EMBL" id="KQ980989">
    <property type="protein sequence ID" value="KYN10609.1"/>
    <property type="molecule type" value="Genomic_DNA"/>
</dbReference>
<keyword evidence="3" id="KW-1185">Reference proteome</keyword>
<evidence type="ECO:0000256" key="1">
    <source>
        <dbReference type="SAM" id="MobiDB-lite"/>
    </source>
</evidence>
<feature type="non-terminal residue" evidence="2">
    <location>
        <position position="1"/>
    </location>
</feature>
<feature type="compositionally biased region" description="Basic residues" evidence="1">
    <location>
        <begin position="167"/>
        <end position="179"/>
    </location>
</feature>
<feature type="compositionally biased region" description="Basic and acidic residues" evidence="1">
    <location>
        <begin position="216"/>
        <end position="226"/>
    </location>
</feature>
<dbReference type="AlphaFoldDB" id="A0A195DDW2"/>
<accession>A0A195DDW2</accession>
<feature type="region of interest" description="Disordered" evidence="1">
    <location>
        <begin position="199"/>
        <end position="226"/>
    </location>
</feature>
<name>A0A195DDW2_9HYME</name>
<gene>
    <name evidence="2" type="ORF">ALC57_17214</name>
</gene>